<evidence type="ECO:0000256" key="1">
    <source>
        <dbReference type="ARBA" id="ARBA00004571"/>
    </source>
</evidence>
<comment type="subcellular location">
    <subcellularLocation>
        <location evidence="1 11">Cell outer membrane</location>
        <topology evidence="1 11">Multi-pass membrane protein</topology>
    </subcellularLocation>
</comment>
<keyword evidence="5 11" id="KW-0812">Transmembrane</keyword>
<keyword evidence="7 13" id="KW-0798">TonB box</keyword>
<accession>A0A5J6PV85</accession>
<dbReference type="PANTHER" id="PTHR30069">
    <property type="entry name" value="TONB-DEPENDENT OUTER MEMBRANE RECEPTOR"/>
    <property type="match status" value="1"/>
</dbReference>
<evidence type="ECO:0000313" key="19">
    <source>
        <dbReference type="Proteomes" id="UP000325713"/>
    </source>
</evidence>
<dbReference type="InterPro" id="IPR012910">
    <property type="entry name" value="Plug_dom"/>
</dbReference>
<evidence type="ECO:0000256" key="10">
    <source>
        <dbReference type="ARBA" id="ARBA00023237"/>
    </source>
</evidence>
<dbReference type="Pfam" id="PF07715">
    <property type="entry name" value="Plug"/>
    <property type="match status" value="1"/>
</dbReference>
<keyword evidence="6 15" id="KW-0732">Signal</keyword>
<evidence type="ECO:0000256" key="13">
    <source>
        <dbReference type="RuleBase" id="RU003357"/>
    </source>
</evidence>
<organism evidence="18 19">
    <name type="scientific">Neisseria zalophi</name>
    <dbReference type="NCBI Taxonomy" id="640030"/>
    <lineage>
        <taxon>Bacteria</taxon>
        <taxon>Pseudomonadati</taxon>
        <taxon>Pseudomonadota</taxon>
        <taxon>Betaproteobacteria</taxon>
        <taxon>Neisseriales</taxon>
        <taxon>Neisseriaceae</taxon>
        <taxon>Neisseria</taxon>
    </lineage>
</organism>
<feature type="domain" description="TonB-dependent receptor-like beta-barrel" evidence="16">
    <location>
        <begin position="342"/>
        <end position="781"/>
    </location>
</feature>
<dbReference type="Pfam" id="PF00593">
    <property type="entry name" value="TonB_dep_Rec_b-barrel"/>
    <property type="match status" value="1"/>
</dbReference>
<dbReference type="PROSITE" id="PS01156">
    <property type="entry name" value="TONB_DEPENDENT_REC_2"/>
    <property type="match status" value="1"/>
</dbReference>
<dbReference type="InterPro" id="IPR010917">
    <property type="entry name" value="TonB_rcpt_CS"/>
</dbReference>
<evidence type="ECO:0000256" key="11">
    <source>
        <dbReference type="PROSITE-ProRule" id="PRU01360"/>
    </source>
</evidence>
<feature type="domain" description="TonB-dependent receptor plug" evidence="17">
    <location>
        <begin position="55"/>
        <end position="151"/>
    </location>
</feature>
<evidence type="ECO:0000256" key="12">
    <source>
        <dbReference type="PROSITE-ProRule" id="PRU10144"/>
    </source>
</evidence>
<evidence type="ECO:0000313" key="18">
    <source>
        <dbReference type="EMBL" id="QEY26581.1"/>
    </source>
</evidence>
<dbReference type="InterPro" id="IPR039426">
    <property type="entry name" value="TonB-dep_rcpt-like"/>
</dbReference>
<keyword evidence="9 18" id="KW-0675">Receptor</keyword>
<evidence type="ECO:0000256" key="2">
    <source>
        <dbReference type="ARBA" id="ARBA00009810"/>
    </source>
</evidence>
<evidence type="ECO:0000256" key="9">
    <source>
        <dbReference type="ARBA" id="ARBA00023170"/>
    </source>
</evidence>
<evidence type="ECO:0000256" key="3">
    <source>
        <dbReference type="ARBA" id="ARBA00022448"/>
    </source>
</evidence>
<evidence type="ECO:0000256" key="5">
    <source>
        <dbReference type="ARBA" id="ARBA00022692"/>
    </source>
</evidence>
<evidence type="ECO:0000256" key="15">
    <source>
        <dbReference type="SAM" id="SignalP"/>
    </source>
</evidence>
<dbReference type="GO" id="GO:0044718">
    <property type="term" value="P:siderophore transmembrane transport"/>
    <property type="evidence" value="ECO:0007669"/>
    <property type="project" value="TreeGrafter"/>
</dbReference>
<feature type="region of interest" description="Disordered" evidence="14">
    <location>
        <begin position="310"/>
        <end position="336"/>
    </location>
</feature>
<dbReference type="Gene3D" id="2.40.170.20">
    <property type="entry name" value="TonB-dependent receptor, beta-barrel domain"/>
    <property type="match status" value="1"/>
</dbReference>
<dbReference type="InterPro" id="IPR000531">
    <property type="entry name" value="Beta-barrel_TonB"/>
</dbReference>
<gene>
    <name evidence="18" type="ORF">D0T92_08595</name>
</gene>
<evidence type="ECO:0000256" key="8">
    <source>
        <dbReference type="ARBA" id="ARBA00023136"/>
    </source>
</evidence>
<protein>
    <submittedName>
        <fullName evidence="18">TonB-dependent receptor</fullName>
    </submittedName>
</protein>
<name>A0A5J6PV85_9NEIS</name>
<feature type="signal peptide" evidence="15">
    <location>
        <begin position="1"/>
        <end position="20"/>
    </location>
</feature>
<evidence type="ECO:0000256" key="4">
    <source>
        <dbReference type="ARBA" id="ARBA00022452"/>
    </source>
</evidence>
<feature type="short sequence motif" description="TonB C-terminal box" evidence="12">
    <location>
        <begin position="794"/>
        <end position="811"/>
    </location>
</feature>
<dbReference type="SUPFAM" id="SSF56935">
    <property type="entry name" value="Porins"/>
    <property type="match status" value="1"/>
</dbReference>
<dbReference type="EMBL" id="CP031700">
    <property type="protein sequence ID" value="QEY26581.1"/>
    <property type="molecule type" value="Genomic_DNA"/>
</dbReference>
<dbReference type="Proteomes" id="UP000325713">
    <property type="component" value="Chromosome"/>
</dbReference>
<dbReference type="PANTHER" id="PTHR30069:SF40">
    <property type="entry name" value="TONB-DEPENDENT RECEPTOR NMB0964-RELATED"/>
    <property type="match status" value="1"/>
</dbReference>
<dbReference type="InterPro" id="IPR037066">
    <property type="entry name" value="Plug_dom_sf"/>
</dbReference>
<evidence type="ECO:0000256" key="7">
    <source>
        <dbReference type="ARBA" id="ARBA00023077"/>
    </source>
</evidence>
<keyword evidence="19" id="KW-1185">Reference proteome</keyword>
<dbReference type="AlphaFoldDB" id="A0A5J6PV85"/>
<feature type="chain" id="PRO_5023851168" evidence="15">
    <location>
        <begin position="21"/>
        <end position="811"/>
    </location>
</feature>
<evidence type="ECO:0000259" key="17">
    <source>
        <dbReference type="Pfam" id="PF07715"/>
    </source>
</evidence>
<evidence type="ECO:0000259" key="16">
    <source>
        <dbReference type="Pfam" id="PF00593"/>
    </source>
</evidence>
<dbReference type="PROSITE" id="PS52016">
    <property type="entry name" value="TONB_DEPENDENT_REC_3"/>
    <property type="match status" value="1"/>
</dbReference>
<reference evidence="18 19" key="1">
    <citation type="submission" date="2018-08" db="EMBL/GenBank/DDBJ databases">
        <title>Neisseria zalophi ATCC BAA-2455 complete genome.</title>
        <authorList>
            <person name="Veseli I.A."/>
            <person name="Buttler R."/>
            <person name="Mascarenhas dos Santos A.C."/>
            <person name="Pombert J.-F."/>
        </authorList>
    </citation>
    <scope>NUCLEOTIDE SEQUENCE [LARGE SCALE GENOMIC DNA]</scope>
    <source>
        <strain evidence="18 19">ATCC BAA-2455</strain>
    </source>
</reference>
<dbReference type="InterPro" id="IPR036942">
    <property type="entry name" value="Beta-barrel_TonB_sf"/>
</dbReference>
<proteinExistence type="inferred from homology"/>
<dbReference type="GO" id="GO:0009279">
    <property type="term" value="C:cell outer membrane"/>
    <property type="evidence" value="ECO:0007669"/>
    <property type="project" value="UniProtKB-SubCell"/>
</dbReference>
<keyword evidence="4 11" id="KW-1134">Transmembrane beta strand</keyword>
<dbReference type="Gene3D" id="2.170.130.10">
    <property type="entry name" value="TonB-dependent receptor, plug domain"/>
    <property type="match status" value="1"/>
</dbReference>
<evidence type="ECO:0000256" key="6">
    <source>
        <dbReference type="ARBA" id="ARBA00022729"/>
    </source>
</evidence>
<keyword evidence="3 11" id="KW-0813">Transport</keyword>
<keyword evidence="10 11" id="KW-0998">Cell outer membrane</keyword>
<comment type="similarity">
    <text evidence="2 11 13">Belongs to the TonB-dependent receptor family.</text>
</comment>
<sequence>MFSRKIIVLSLMVVNGSLFANPVETQQELEEILVKEKRDNIQASPFPAGRKSSDVVVSGEKLKTRSATLGNALADELGVHSNPFGGGASAPIIRGQEGLRVKILQNGTDVIDMSHLSPDHAVVTDTLLAQQVELVRGSSTLLYATASPAGVVNVVDERIPTRMPEKGYKGELGVRYNTNGNEKVAAGNITIGLGDHVAIRAEGLTRNAHNYKVPGINLGETINYVPDTYNKSHVNTFGLSFIGSRGYLGASYSLRRDNYGLPGHNHKYDECSAHIIDPDRQSFSTRPYLIPYPHLMEDGDILSAPHFHCDSSHASDPGHSHEHPYGHKHDHSEKGPWVDLVSKRTDVSGELKQPFPGLDKVRLKMTYAEYYHDEKDAGKSFEDERDIRSHTRALKRRGRLAGTFDNIGFNTRLEFFHTPVGNLNGVWGAQYQSQKADAAIPFYNDTYTAKETPPLVSHTNKQFSLFALEQYRHKNLTFEVGARAEKQKTPVHYDDQILYTYMDRYRNPQNHCGFFGCPPEVPYVEPDLSTFKSRAYSYAGSVLWDFHPDYRLSLSLSHNERTPAPMELYFHGKHLATNTFQFGNKNLKKERSNNIELGLTHKNDRWDAQITTYYNRFKNYIHNETIFRRNNLFMRRFTQSQAKFYGIEGQLGYKLTPNHKITLWGDYVRGKLFDLPKEYQKVPNGRTNVYTGLPDYDYIRVETDKERNAPRVPPARLGLRINSDFSERWSSSLAYTRAFTQNKVSKLESPTHGYHLLDFGLSYRNKLGKSNYKATFNANNLLNQKIYIHSSYHSYVPQIGRNFSVGLNVEF</sequence>
<dbReference type="GO" id="GO:0015344">
    <property type="term" value="F:siderophore uptake transmembrane transporter activity"/>
    <property type="evidence" value="ECO:0007669"/>
    <property type="project" value="TreeGrafter"/>
</dbReference>
<dbReference type="OrthoDB" id="9795928at2"/>
<keyword evidence="8 11" id="KW-0472">Membrane</keyword>
<dbReference type="KEGG" id="nzl:D0T92_08595"/>
<evidence type="ECO:0000256" key="14">
    <source>
        <dbReference type="SAM" id="MobiDB-lite"/>
    </source>
</evidence>
<dbReference type="RefSeq" id="WP_151051980.1">
    <property type="nucleotide sequence ID" value="NZ_CP031700.1"/>
</dbReference>